<accession>A0A9Q9DQ55</accession>
<feature type="domain" description="SAM-dependent methyltransferase TRM5/TYW2-type" evidence="4">
    <location>
        <begin position="257"/>
        <end position="591"/>
    </location>
</feature>
<gene>
    <name evidence="5" type="ORF">yc1106_03197</name>
</gene>
<dbReference type="PANTHER" id="PTHR23245:SF25">
    <property type="entry name" value="TRNA WYBUTOSINE-SYNTHESIZING PROTEIN 2 HOMOLOG"/>
    <property type="match status" value="1"/>
</dbReference>
<organism evidence="5 6">
    <name type="scientific">Curvularia clavata</name>
    <dbReference type="NCBI Taxonomy" id="95742"/>
    <lineage>
        <taxon>Eukaryota</taxon>
        <taxon>Fungi</taxon>
        <taxon>Dikarya</taxon>
        <taxon>Ascomycota</taxon>
        <taxon>Pezizomycotina</taxon>
        <taxon>Dothideomycetes</taxon>
        <taxon>Pleosporomycetidae</taxon>
        <taxon>Pleosporales</taxon>
        <taxon>Pleosporineae</taxon>
        <taxon>Pleosporaceae</taxon>
        <taxon>Curvularia</taxon>
    </lineage>
</organism>
<dbReference type="VEuPathDB" id="FungiDB:yc1106_03197"/>
<proteinExistence type="predicted"/>
<evidence type="ECO:0000313" key="6">
    <source>
        <dbReference type="Proteomes" id="UP001056012"/>
    </source>
</evidence>
<dbReference type="Gene3D" id="3.40.50.150">
    <property type="entry name" value="Vaccinia Virus protein VP39"/>
    <property type="match status" value="1"/>
</dbReference>
<sequence>MNYEAKNSETEGLSARVVLVVLKNHVKTVKSALERAGQLDRNSKIVPESDSHVKEVAVAETAAFGPDDVATVSEILAPQLSGTENENASSQLIHGLPEEGYIQASESAAQSVQEKMPQPQRMRIPTSIPYPSEMGDTSTGLIEENARLKSAILRDLNLEPLSPDIGLGYQITDAITLKSSAIKSPVHKALKEALLTLQESVLADMALSPEALVTAFPEGYSIYKPMLLLPHNAFASVPWKALLSKHTMTAEVFAPVWQRTAAAVGATHVAINSPIPLETSPGPSTEPEAKQNQENILRRPVNLVPIYGDFGPTPTARTISSPSTTDFERALWVTAKQNSIWQVWAPLYTMFSRGNIREKTRILKLGTVATDFDVPSAAADLYAGIGYFAFSYKKSGDERRDGIRRVVCWELNPWSVEGLRRGAEKNGWTCKIIKGDDLSQLNGAGTEVKDGVASARHSGATEVQEADFWVFQGSNEGAESNYASLCTRLGLTETLPIRHVNLGLLPTSRPSWSVAVGMLDEQRGGWIHVHENIGIKDIESRSKEIEGEIAKLAKQGKARADEIAVRVEHVEWVKMYAPGVVHCVLDVHVHRTE</sequence>
<dbReference type="InterPro" id="IPR029063">
    <property type="entry name" value="SAM-dependent_MTases_sf"/>
</dbReference>
<evidence type="ECO:0000256" key="2">
    <source>
        <dbReference type="ARBA" id="ARBA00049400"/>
    </source>
</evidence>
<dbReference type="PROSITE" id="PS51684">
    <property type="entry name" value="SAM_MT_TRM5_TYW2"/>
    <property type="match status" value="1"/>
</dbReference>
<evidence type="ECO:0000256" key="3">
    <source>
        <dbReference type="SAM" id="MobiDB-lite"/>
    </source>
</evidence>
<dbReference type="GO" id="GO:0005737">
    <property type="term" value="C:cytoplasm"/>
    <property type="evidence" value="ECO:0007669"/>
    <property type="project" value="TreeGrafter"/>
</dbReference>
<reference evidence="5" key="1">
    <citation type="submission" date="2021-12" db="EMBL/GenBank/DDBJ databases">
        <title>Curvularia clavata genome.</title>
        <authorList>
            <person name="Cao Y."/>
        </authorList>
    </citation>
    <scope>NUCLEOTIDE SEQUENCE</scope>
    <source>
        <strain evidence="5">Yc1106</strain>
    </source>
</reference>
<dbReference type="AlphaFoldDB" id="A0A9Q9DQ55"/>
<dbReference type="EC" id="2.5.1.114" evidence="1"/>
<dbReference type="OrthoDB" id="2387925at2759"/>
<name>A0A9Q9DQ55_CURCL</name>
<protein>
    <recommendedName>
        <fullName evidence="1">tRNA(Phe) (4-demethylwyosine(37)-C(7)) aminocarboxypropyltransferase</fullName>
        <ecNumber evidence="1">2.5.1.114</ecNumber>
    </recommendedName>
</protein>
<dbReference type="EMBL" id="CP089275">
    <property type="protein sequence ID" value="USP75923.1"/>
    <property type="molecule type" value="Genomic_DNA"/>
</dbReference>
<dbReference type="GO" id="GO:0030488">
    <property type="term" value="P:tRNA methylation"/>
    <property type="evidence" value="ECO:0007669"/>
    <property type="project" value="TreeGrafter"/>
</dbReference>
<dbReference type="SUPFAM" id="SSF53335">
    <property type="entry name" value="S-adenosyl-L-methionine-dependent methyltransferases"/>
    <property type="match status" value="1"/>
</dbReference>
<evidence type="ECO:0000256" key="1">
    <source>
        <dbReference type="ARBA" id="ARBA00012265"/>
    </source>
</evidence>
<dbReference type="PANTHER" id="PTHR23245">
    <property type="entry name" value="TRNA METHYLTRANSFERASE"/>
    <property type="match status" value="1"/>
</dbReference>
<evidence type="ECO:0000313" key="5">
    <source>
        <dbReference type="EMBL" id="USP75923.1"/>
    </source>
</evidence>
<dbReference type="Proteomes" id="UP001056012">
    <property type="component" value="Chromosome 2"/>
</dbReference>
<dbReference type="GO" id="GO:0008175">
    <property type="term" value="F:tRNA methyltransferase activity"/>
    <property type="evidence" value="ECO:0007669"/>
    <property type="project" value="TreeGrafter"/>
</dbReference>
<dbReference type="GO" id="GO:0031591">
    <property type="term" value="P:wybutosine biosynthetic process"/>
    <property type="evidence" value="ECO:0007669"/>
    <property type="project" value="TreeGrafter"/>
</dbReference>
<dbReference type="GO" id="GO:0102522">
    <property type="term" value="F:tRNA 4-demethylwyosine alpha-amino-alpha-carboxypropyltransferase activity"/>
    <property type="evidence" value="ECO:0007669"/>
    <property type="project" value="UniProtKB-EC"/>
</dbReference>
<comment type="catalytic activity">
    <reaction evidence="2">
        <text>4-demethylwyosine(37) in tRNA(Phe) + S-adenosyl-L-methionine = 4-demethyl-7-[(3S)-3-amino-3-carboxypropyl]wyosine(37) in tRNA(Phe) + S-methyl-5'-thioadenosine + H(+)</text>
        <dbReference type="Rhea" id="RHEA:36355"/>
        <dbReference type="Rhea" id="RHEA-COMP:10164"/>
        <dbReference type="Rhea" id="RHEA-COMP:10378"/>
        <dbReference type="ChEBI" id="CHEBI:15378"/>
        <dbReference type="ChEBI" id="CHEBI:17509"/>
        <dbReference type="ChEBI" id="CHEBI:59789"/>
        <dbReference type="ChEBI" id="CHEBI:64315"/>
        <dbReference type="ChEBI" id="CHEBI:73550"/>
        <dbReference type="EC" id="2.5.1.114"/>
    </reaction>
</comment>
<dbReference type="InterPro" id="IPR030382">
    <property type="entry name" value="MeTrfase_TRM5/TYW2"/>
</dbReference>
<feature type="region of interest" description="Disordered" evidence="3">
    <location>
        <begin position="114"/>
        <end position="133"/>
    </location>
</feature>
<evidence type="ECO:0000259" key="4">
    <source>
        <dbReference type="PROSITE" id="PS51684"/>
    </source>
</evidence>
<keyword evidence="6" id="KW-1185">Reference proteome</keyword>